<feature type="active site" evidence="8">
    <location>
        <position position="329"/>
    </location>
</feature>
<dbReference type="PROSITE" id="PS50015">
    <property type="entry name" value="SAP_B"/>
    <property type="match status" value="1"/>
</dbReference>
<dbReference type="GO" id="GO:0006629">
    <property type="term" value="P:lipid metabolic process"/>
    <property type="evidence" value="ECO:0007669"/>
    <property type="project" value="InterPro"/>
</dbReference>
<dbReference type="PROSITE" id="PS51767">
    <property type="entry name" value="PEPTIDASE_A1"/>
    <property type="match status" value="1"/>
</dbReference>
<keyword evidence="3 9" id="KW-0064">Aspartyl protease</keyword>
<dbReference type="AlphaFoldDB" id="A0A438D037"/>
<dbReference type="Gene3D" id="1.10.225.10">
    <property type="entry name" value="Saposin-like"/>
    <property type="match status" value="1"/>
</dbReference>
<keyword evidence="2 9" id="KW-0645">Protease</keyword>
<dbReference type="InterPro" id="IPR008138">
    <property type="entry name" value="SapB_2"/>
</dbReference>
<evidence type="ECO:0000256" key="5">
    <source>
        <dbReference type="ARBA" id="ARBA00023145"/>
    </source>
</evidence>
<evidence type="ECO:0000313" key="13">
    <source>
        <dbReference type="Proteomes" id="UP000288805"/>
    </source>
</evidence>
<dbReference type="InterPro" id="IPR021109">
    <property type="entry name" value="Peptidase_aspartic_dom_sf"/>
</dbReference>
<comment type="similarity">
    <text evidence="1 9">Belongs to the peptidase A1 family.</text>
</comment>
<dbReference type="SUPFAM" id="SSF50630">
    <property type="entry name" value="Acid proteases"/>
    <property type="match status" value="1"/>
</dbReference>
<gene>
    <name evidence="12" type="primary">APA2_1</name>
    <name evidence="12" type="ORF">CK203_094868</name>
</gene>
<evidence type="ECO:0000256" key="9">
    <source>
        <dbReference type="RuleBase" id="RU000454"/>
    </source>
</evidence>
<accession>A0A438D037</accession>
<keyword evidence="6" id="KW-1015">Disulfide bond</keyword>
<dbReference type="InterPro" id="IPR001969">
    <property type="entry name" value="Aspartic_peptidase_AS"/>
</dbReference>
<feature type="active site" evidence="8">
    <location>
        <position position="145"/>
    </location>
</feature>
<keyword evidence="4 9" id="KW-0378">Hydrolase</keyword>
<dbReference type="PROSITE" id="PS00141">
    <property type="entry name" value="ASP_PROTEASE"/>
    <property type="match status" value="2"/>
</dbReference>
<dbReference type="PRINTS" id="PR00792">
    <property type="entry name" value="PEPSIN"/>
</dbReference>
<proteinExistence type="inferred from homology"/>
<dbReference type="InterPro" id="IPR007856">
    <property type="entry name" value="SapB_1"/>
</dbReference>
<protein>
    <submittedName>
        <fullName evidence="12">Aspartic proteinase A2</fullName>
    </submittedName>
</protein>
<dbReference type="Pfam" id="PF03489">
    <property type="entry name" value="SapB_2"/>
    <property type="match status" value="1"/>
</dbReference>
<dbReference type="Gene3D" id="2.40.70.10">
    <property type="entry name" value="Acid Proteases"/>
    <property type="match status" value="3"/>
</dbReference>
<evidence type="ECO:0000259" key="10">
    <source>
        <dbReference type="PROSITE" id="PS50015"/>
    </source>
</evidence>
<evidence type="ECO:0000256" key="4">
    <source>
        <dbReference type="ARBA" id="ARBA00022801"/>
    </source>
</evidence>
<evidence type="ECO:0000256" key="8">
    <source>
        <dbReference type="PIRSR" id="PIRSR601461-1"/>
    </source>
</evidence>
<evidence type="ECO:0000256" key="7">
    <source>
        <dbReference type="ARBA" id="ARBA00023180"/>
    </source>
</evidence>
<dbReference type="Pfam" id="PF05184">
    <property type="entry name" value="SapB_1"/>
    <property type="match status" value="1"/>
</dbReference>
<evidence type="ECO:0000256" key="6">
    <source>
        <dbReference type="ARBA" id="ARBA00023157"/>
    </source>
</evidence>
<dbReference type="SUPFAM" id="SSF47862">
    <property type="entry name" value="Saposin"/>
    <property type="match status" value="1"/>
</dbReference>
<dbReference type="PANTHER" id="PTHR47966:SF28">
    <property type="entry name" value="OS01G0290000 PROTEIN"/>
    <property type="match status" value="1"/>
</dbReference>
<dbReference type="Pfam" id="PF00026">
    <property type="entry name" value="Asp"/>
    <property type="match status" value="1"/>
</dbReference>
<dbReference type="FunFam" id="2.40.70.10:FF:000115">
    <property type="entry name" value="Lysosomal aspartic protease"/>
    <property type="match status" value="1"/>
</dbReference>
<feature type="domain" description="Saposin B-type" evidence="10">
    <location>
        <begin position="354"/>
        <end position="394"/>
    </location>
</feature>
<keyword evidence="5" id="KW-0865">Zymogen</keyword>
<evidence type="ECO:0000256" key="3">
    <source>
        <dbReference type="ARBA" id="ARBA00022750"/>
    </source>
</evidence>
<evidence type="ECO:0000313" key="12">
    <source>
        <dbReference type="EMBL" id="RVW28839.1"/>
    </source>
</evidence>
<reference evidence="12 13" key="1">
    <citation type="journal article" date="2018" name="PLoS Genet.">
        <title>Population sequencing reveals clonal diversity and ancestral inbreeding in the grapevine cultivar Chardonnay.</title>
        <authorList>
            <person name="Roach M.J."/>
            <person name="Johnson D.L."/>
            <person name="Bohlmann J."/>
            <person name="van Vuuren H.J."/>
            <person name="Jones S.J."/>
            <person name="Pretorius I.S."/>
            <person name="Schmidt S.A."/>
            <person name="Borneman A.R."/>
        </authorList>
    </citation>
    <scope>NUCLEOTIDE SEQUENCE [LARGE SCALE GENOMIC DNA]</scope>
    <source>
        <strain evidence="13">cv. Chardonnay</strain>
        <tissue evidence="12">Leaf</tissue>
    </source>
</reference>
<dbReference type="InterPro" id="IPR008139">
    <property type="entry name" value="SaposinB_dom"/>
</dbReference>
<dbReference type="Proteomes" id="UP000288805">
    <property type="component" value="Unassembled WGS sequence"/>
</dbReference>
<keyword evidence="7" id="KW-0325">Glycoprotein</keyword>
<dbReference type="GO" id="GO:0004190">
    <property type="term" value="F:aspartic-type endopeptidase activity"/>
    <property type="evidence" value="ECO:0007669"/>
    <property type="project" value="UniProtKB-KW"/>
</dbReference>
<name>A0A438D037_VITVI</name>
<sequence>MEISQQFPVTLNGVPHLYCSNGAYGFPFSPPGHFKDNISISGSKHEARSCLGSFLFVALICPLLPVYSHGSVRIGLKKRPLDFNNMRTARIAQMQGKIGGGVMSKYHGFDDPDGEFVSLKNYLDAQYFGEIGIGTPPQNFTVVFDTGSSNLWVPSINPFITHVQIACFFHNKYKARLSSTYTKMVMLSVLCLLDFPAVDSCIDGYECTGFQVFIEATREGSLTFALAKFDGIMGLGFQGISVGNATPVWSTMLQQGLLHEELFSFWLNRNPNANDGGEIVLVVLIKNFRGKHTFVPVTQAGYWQFGMGDFLISNQTTGVCEGGCSAIVDSGTSLIAGPTLVVTQINHAIGAEGIVSMECKEVVSQYGNMMWDLLVSGVLPSKVCSQIGLCMASPGIRTVVEKEKMESVEEVGDVVFCNACEMIAVWIQSQLKQMKTKDKVLRYVTESTKSNGESVIDCTSVANMPNITFIIGDKAFDLTPDQYILRTGDGSATVCLSGFTALDVPPPRVLSGELSLTRLLLINSVTMMPYAEITCMQDTWRDIHGGLSHCI</sequence>
<comment type="caution">
    <text evidence="12">The sequence shown here is derived from an EMBL/GenBank/DDBJ whole genome shotgun (WGS) entry which is preliminary data.</text>
</comment>
<dbReference type="GO" id="GO:0006508">
    <property type="term" value="P:proteolysis"/>
    <property type="evidence" value="ECO:0007669"/>
    <property type="project" value="UniProtKB-KW"/>
</dbReference>
<evidence type="ECO:0000256" key="1">
    <source>
        <dbReference type="ARBA" id="ARBA00007447"/>
    </source>
</evidence>
<dbReference type="InterPro" id="IPR001461">
    <property type="entry name" value="Aspartic_peptidase_A1"/>
</dbReference>
<evidence type="ECO:0000259" key="11">
    <source>
        <dbReference type="PROSITE" id="PS51767"/>
    </source>
</evidence>
<dbReference type="PANTHER" id="PTHR47966">
    <property type="entry name" value="BETA-SITE APP-CLEAVING ENZYME, ISOFORM A-RELATED"/>
    <property type="match status" value="1"/>
</dbReference>
<evidence type="ECO:0000256" key="2">
    <source>
        <dbReference type="ARBA" id="ARBA00022670"/>
    </source>
</evidence>
<dbReference type="EMBL" id="QGNW01001876">
    <property type="protein sequence ID" value="RVW28839.1"/>
    <property type="molecule type" value="Genomic_DNA"/>
</dbReference>
<dbReference type="InterPro" id="IPR011001">
    <property type="entry name" value="Saposin-like"/>
</dbReference>
<dbReference type="InterPro" id="IPR033121">
    <property type="entry name" value="PEPTIDASE_A1"/>
</dbReference>
<feature type="domain" description="Peptidase A1" evidence="11">
    <location>
        <begin position="127"/>
        <end position="534"/>
    </location>
</feature>
<organism evidence="12 13">
    <name type="scientific">Vitis vinifera</name>
    <name type="common">Grape</name>
    <dbReference type="NCBI Taxonomy" id="29760"/>
    <lineage>
        <taxon>Eukaryota</taxon>
        <taxon>Viridiplantae</taxon>
        <taxon>Streptophyta</taxon>
        <taxon>Embryophyta</taxon>
        <taxon>Tracheophyta</taxon>
        <taxon>Spermatophyta</taxon>
        <taxon>Magnoliopsida</taxon>
        <taxon>eudicotyledons</taxon>
        <taxon>Gunneridae</taxon>
        <taxon>Pentapetalae</taxon>
        <taxon>rosids</taxon>
        <taxon>Vitales</taxon>
        <taxon>Vitaceae</taxon>
        <taxon>Viteae</taxon>
        <taxon>Vitis</taxon>
    </lineage>
</organism>